<dbReference type="AlphaFoldDB" id="A0A8H7EKV6"/>
<reference evidence="1" key="1">
    <citation type="submission" date="2020-01" db="EMBL/GenBank/DDBJ databases">
        <title>Genome Sequencing of Three Apophysomyces-Like Fungal Strains Confirms a Novel Fungal Genus in the Mucoromycota with divergent Burkholderia-like Endosymbiotic Bacteria.</title>
        <authorList>
            <person name="Stajich J.E."/>
            <person name="Macias A.M."/>
            <person name="Carter-House D."/>
            <person name="Lovett B."/>
            <person name="Kasson L.R."/>
            <person name="Berry K."/>
            <person name="Grigoriev I."/>
            <person name="Chang Y."/>
            <person name="Spatafora J."/>
            <person name="Kasson M.T."/>
        </authorList>
    </citation>
    <scope>NUCLEOTIDE SEQUENCE</scope>
    <source>
        <strain evidence="1">NRRL A-21654</strain>
    </source>
</reference>
<dbReference type="EMBL" id="JABAYA010000222">
    <property type="protein sequence ID" value="KAF7721957.1"/>
    <property type="molecule type" value="Genomic_DNA"/>
</dbReference>
<evidence type="ECO:0000313" key="1">
    <source>
        <dbReference type="EMBL" id="KAF7721957.1"/>
    </source>
</evidence>
<feature type="non-terminal residue" evidence="1">
    <location>
        <position position="155"/>
    </location>
</feature>
<keyword evidence="2" id="KW-1185">Reference proteome</keyword>
<gene>
    <name evidence="1" type="ORF">EC973_003895</name>
</gene>
<sequence length="155" mass="16847">MVLSHLHGPTYAAETMISHLAIIFDGEQQQQEWPTVLTYGLADSTVFDVGYIEELIKQLAPPKAPGANHITEARCHTFGMLAIKFISALLVLGMGACGLADGTHYYNIPERGPHCSRQLPSPSVLQSIFCKLLEWCLLPKTTAAIPVLDIAQGGF</sequence>
<organism evidence="1 2">
    <name type="scientific">Apophysomyces ossiformis</name>
    <dbReference type="NCBI Taxonomy" id="679940"/>
    <lineage>
        <taxon>Eukaryota</taxon>
        <taxon>Fungi</taxon>
        <taxon>Fungi incertae sedis</taxon>
        <taxon>Mucoromycota</taxon>
        <taxon>Mucoromycotina</taxon>
        <taxon>Mucoromycetes</taxon>
        <taxon>Mucorales</taxon>
        <taxon>Mucorineae</taxon>
        <taxon>Mucoraceae</taxon>
        <taxon>Apophysomyces</taxon>
    </lineage>
</organism>
<protein>
    <submittedName>
        <fullName evidence="1">Uncharacterized protein</fullName>
    </submittedName>
</protein>
<evidence type="ECO:0000313" key="2">
    <source>
        <dbReference type="Proteomes" id="UP000605846"/>
    </source>
</evidence>
<comment type="caution">
    <text evidence="1">The sequence shown here is derived from an EMBL/GenBank/DDBJ whole genome shotgun (WGS) entry which is preliminary data.</text>
</comment>
<accession>A0A8H7EKV6</accession>
<proteinExistence type="predicted"/>
<name>A0A8H7EKV6_9FUNG</name>
<dbReference type="Proteomes" id="UP000605846">
    <property type="component" value="Unassembled WGS sequence"/>
</dbReference>